<dbReference type="InterPro" id="IPR009000">
    <property type="entry name" value="Transl_B-barrel_sf"/>
</dbReference>
<feature type="domain" description="Tr-type G" evidence="3">
    <location>
        <begin position="270"/>
        <end position="460"/>
    </location>
</feature>
<keyword evidence="1" id="KW-0547">Nucleotide-binding</keyword>
<dbReference type="PANTHER" id="PTHR43721:SF22">
    <property type="entry name" value="ELONGATION FACTOR TU, MITOCHONDRIAL"/>
    <property type="match status" value="1"/>
</dbReference>
<keyword evidence="5" id="KW-1185">Reference proteome</keyword>
<evidence type="ECO:0000256" key="2">
    <source>
        <dbReference type="ARBA" id="ARBA00023134"/>
    </source>
</evidence>
<evidence type="ECO:0000313" key="4">
    <source>
        <dbReference type="EMBL" id="OLR91953.1"/>
    </source>
</evidence>
<dbReference type="InterPro" id="IPR009001">
    <property type="entry name" value="Transl_elong_EF1A/Init_IF2_C"/>
</dbReference>
<dbReference type="Pfam" id="PF00009">
    <property type="entry name" value="GTP_EFTU"/>
    <property type="match status" value="1"/>
</dbReference>
<dbReference type="OrthoDB" id="3542505at2"/>
<dbReference type="RefSeq" id="WP_075976362.1">
    <property type="nucleotide sequence ID" value="NZ_MKQR01000018.1"/>
</dbReference>
<dbReference type="EMBL" id="MKQR01000018">
    <property type="protein sequence ID" value="OLR91953.1"/>
    <property type="molecule type" value="Genomic_DNA"/>
</dbReference>
<accession>A0A1Q9LIV8</accession>
<name>A0A1Q9LIV8_9PSEU</name>
<evidence type="ECO:0000259" key="3">
    <source>
        <dbReference type="PROSITE" id="PS51722"/>
    </source>
</evidence>
<dbReference type="InterPro" id="IPR027417">
    <property type="entry name" value="P-loop_NTPase"/>
</dbReference>
<dbReference type="GO" id="GO:0006508">
    <property type="term" value="P:proteolysis"/>
    <property type="evidence" value="ECO:0007669"/>
    <property type="project" value="InterPro"/>
</dbReference>
<organism evidence="4 5">
    <name type="scientific">Actinokineospora bangkokensis</name>
    <dbReference type="NCBI Taxonomy" id="1193682"/>
    <lineage>
        <taxon>Bacteria</taxon>
        <taxon>Bacillati</taxon>
        <taxon>Actinomycetota</taxon>
        <taxon>Actinomycetes</taxon>
        <taxon>Pseudonocardiales</taxon>
        <taxon>Pseudonocardiaceae</taxon>
        <taxon>Actinokineospora</taxon>
    </lineage>
</organism>
<dbReference type="Gene3D" id="3.40.50.1460">
    <property type="match status" value="1"/>
</dbReference>
<dbReference type="SUPFAM" id="SSF52129">
    <property type="entry name" value="Caspase-like"/>
    <property type="match status" value="1"/>
</dbReference>
<dbReference type="STRING" id="1193682.BJP25_24340"/>
<dbReference type="PROSITE" id="PS51722">
    <property type="entry name" value="G_TR_2"/>
    <property type="match status" value="1"/>
</dbReference>
<dbReference type="InterPro" id="IPR000795">
    <property type="entry name" value="T_Tr_GTP-bd_dom"/>
</dbReference>
<gene>
    <name evidence="4" type="ORF">BJP25_24340</name>
</gene>
<dbReference type="Proteomes" id="UP000186040">
    <property type="component" value="Unassembled WGS sequence"/>
</dbReference>
<dbReference type="SUPFAM" id="SSF52540">
    <property type="entry name" value="P-loop containing nucleoside triphosphate hydrolases"/>
    <property type="match status" value="1"/>
</dbReference>
<comment type="caution">
    <text evidence="4">The sequence shown here is derived from an EMBL/GenBank/DDBJ whole genome shotgun (WGS) entry which is preliminary data.</text>
</comment>
<dbReference type="InterPro" id="IPR050055">
    <property type="entry name" value="EF-Tu_GTPase"/>
</dbReference>
<reference evidence="4 5" key="1">
    <citation type="submission" date="2016-10" db="EMBL/GenBank/DDBJ databases">
        <title>The Draft Genome Sequence of Actinokineospora bangkokensis 44EHWT reveals the biosynthetic pathway of antifungal compounds Thailandins with unusual extender unit butylmalonyl-CoA.</title>
        <authorList>
            <person name="Greule A."/>
            <person name="Intra B."/>
            <person name="Flemming S."/>
            <person name="Rommel M.G."/>
            <person name="Panbangred W."/>
            <person name="Bechthold A."/>
        </authorList>
    </citation>
    <scope>NUCLEOTIDE SEQUENCE [LARGE SCALE GENOMIC DNA]</scope>
    <source>
        <strain evidence="4 5">44EHW</strain>
    </source>
</reference>
<dbReference type="GO" id="GO:0005829">
    <property type="term" value="C:cytosol"/>
    <property type="evidence" value="ECO:0007669"/>
    <property type="project" value="TreeGrafter"/>
</dbReference>
<evidence type="ECO:0000256" key="1">
    <source>
        <dbReference type="ARBA" id="ARBA00022741"/>
    </source>
</evidence>
<dbReference type="NCBIfam" id="NF047832">
    <property type="entry name" value="caspase_w_EACC1"/>
    <property type="match status" value="1"/>
</dbReference>
<dbReference type="SUPFAM" id="SSF50447">
    <property type="entry name" value="Translation proteins"/>
    <property type="match status" value="1"/>
</dbReference>
<dbReference type="Pfam" id="PF00656">
    <property type="entry name" value="Peptidase_C14"/>
    <property type="match status" value="1"/>
</dbReference>
<protein>
    <recommendedName>
        <fullName evidence="3">Tr-type G domain-containing protein</fullName>
    </recommendedName>
</protein>
<dbReference type="GO" id="GO:0003746">
    <property type="term" value="F:translation elongation factor activity"/>
    <property type="evidence" value="ECO:0007669"/>
    <property type="project" value="TreeGrafter"/>
</dbReference>
<dbReference type="PANTHER" id="PTHR43721">
    <property type="entry name" value="ELONGATION FACTOR TU-RELATED"/>
    <property type="match status" value="1"/>
</dbReference>
<dbReference type="Gene3D" id="3.40.50.300">
    <property type="entry name" value="P-loop containing nucleotide triphosphate hydrolases"/>
    <property type="match status" value="1"/>
</dbReference>
<dbReference type="GO" id="GO:0003924">
    <property type="term" value="F:GTPase activity"/>
    <property type="evidence" value="ECO:0007669"/>
    <property type="project" value="InterPro"/>
</dbReference>
<evidence type="ECO:0000313" key="5">
    <source>
        <dbReference type="Proteomes" id="UP000186040"/>
    </source>
</evidence>
<proteinExistence type="predicted"/>
<dbReference type="InterPro" id="IPR029030">
    <property type="entry name" value="Caspase-like_dom_sf"/>
</dbReference>
<dbReference type="GO" id="GO:0004197">
    <property type="term" value="F:cysteine-type endopeptidase activity"/>
    <property type="evidence" value="ECO:0007669"/>
    <property type="project" value="InterPro"/>
</dbReference>
<sequence>MLPDKSRSHAVLIGASSYDSMALPDLPSVANNLTALRAALTEPERGAFAPDRCLVIENQVDQAGVARQLADVAASAEDVLLIYYSGHGLIGTRRQELFLGLSATDPARPQYSALPFAWIRDELLDSVATTKVLILDCCFSGLAVDGFLADQDALMQGQFGVRGTYTLAATPANMVALAPPGAEHTAFSGELLALLREGVPEGPPELNLEFIYQRLARRMREEGWPTPKQYGTDNVLRLALARNAAFVPPKSTSAEPALLALPATASTGRRPFMTIAVLGQTGHGKTTLTVAITKVLHDEDTRDEISAGYQHDVHRGLSISLAHVGYETDRTRFDHVVFRSHADYVKNVVTGVVRPDAVILAVSALDGPLPETFVQLQLARQAGVPSVVVALTFADTAIDQELTELVELMIRDLLDANGYSRHATPVVRVSAEGALKGERRWVQSMRDLVTTLEQHVPDPNWEANLPFRLMIENRIPASDSGVLITGQIQQGRVYPGMAVELVGTRERPVPTVVESVDKYRKLMNRAGPGENVALLFRDVRRRDVAGAQIVALSGSVAAHIDFYSCVCFLSGNRPKRADFYFHGVEISGLIRFLPTDDAKSSSRVGVRLVSSVAMAVGDRFTVRQDDKTVGFGMVTEINI</sequence>
<dbReference type="AlphaFoldDB" id="A0A1Q9LIV8"/>
<keyword evidence="2" id="KW-0342">GTP-binding</keyword>
<dbReference type="GO" id="GO:0005525">
    <property type="term" value="F:GTP binding"/>
    <property type="evidence" value="ECO:0007669"/>
    <property type="project" value="UniProtKB-KW"/>
</dbReference>
<dbReference type="SUPFAM" id="SSF50465">
    <property type="entry name" value="EF-Tu/eEF-1alpha/eIF2-gamma C-terminal domain"/>
    <property type="match status" value="1"/>
</dbReference>
<dbReference type="Gene3D" id="2.40.30.10">
    <property type="entry name" value="Translation factors"/>
    <property type="match status" value="2"/>
</dbReference>
<dbReference type="InterPro" id="IPR011600">
    <property type="entry name" value="Pept_C14_caspase"/>
</dbReference>